<gene>
    <name evidence="8" type="ORF">ERUC_LOCUS14474</name>
</gene>
<dbReference type="Pfam" id="PF00892">
    <property type="entry name" value="EamA"/>
    <property type="match status" value="1"/>
</dbReference>
<feature type="transmembrane region" description="Helical" evidence="6">
    <location>
        <begin position="12"/>
        <end position="34"/>
    </location>
</feature>
<keyword evidence="4 6" id="KW-1133">Transmembrane helix</keyword>
<feature type="domain" description="EamA" evidence="7">
    <location>
        <begin position="22"/>
        <end position="153"/>
    </location>
</feature>
<accession>A0ABC8JT23</accession>
<feature type="transmembrane region" description="Helical" evidence="6">
    <location>
        <begin position="222"/>
        <end position="244"/>
    </location>
</feature>
<dbReference type="InterPro" id="IPR030184">
    <property type="entry name" value="WAT1-related"/>
</dbReference>
<feature type="transmembrane region" description="Helical" evidence="6">
    <location>
        <begin position="288"/>
        <end position="308"/>
    </location>
</feature>
<evidence type="ECO:0000313" key="8">
    <source>
        <dbReference type="EMBL" id="CAH8337457.1"/>
    </source>
</evidence>
<reference evidence="8 9" key="1">
    <citation type="submission" date="2022-03" db="EMBL/GenBank/DDBJ databases">
        <authorList>
            <person name="Macdonald S."/>
            <person name="Ahmed S."/>
            <person name="Newling K."/>
        </authorList>
    </citation>
    <scope>NUCLEOTIDE SEQUENCE [LARGE SCALE GENOMIC DNA]</scope>
</reference>
<protein>
    <recommendedName>
        <fullName evidence="6">WAT1-related protein</fullName>
    </recommendedName>
</protein>
<proteinExistence type="inferred from homology"/>
<keyword evidence="3 6" id="KW-0812">Transmembrane</keyword>
<dbReference type="GO" id="GO:0016020">
    <property type="term" value="C:membrane"/>
    <property type="evidence" value="ECO:0007669"/>
    <property type="project" value="UniProtKB-SubCell"/>
</dbReference>
<evidence type="ECO:0000256" key="3">
    <source>
        <dbReference type="ARBA" id="ARBA00022692"/>
    </source>
</evidence>
<dbReference type="AlphaFoldDB" id="A0ABC8JT23"/>
<feature type="transmembrane region" description="Helical" evidence="6">
    <location>
        <begin position="40"/>
        <end position="61"/>
    </location>
</feature>
<evidence type="ECO:0000256" key="6">
    <source>
        <dbReference type="RuleBase" id="RU363077"/>
    </source>
</evidence>
<sequence>MELKVRKQEFVPFVAMVIMEACTIALTIMAKTALTGGMSPFVFVVYTNALGSILLLPFSFFFHRNDRTEESIFSWPLLVRVFFLGFTGVFLFQNLAFVGLSFSSPIVVCAMGLLIPSFSFLLNLILGRSKLDWKTTSTRAKVMGTIISLSGAFVEELYKGPFIRPASSPSPNRLLKSIPKLLVYYNLPDNWFLGCIFLAAAVFSVSLFNVVQTGTVKKYPHVMKVASFYSIVGTVQCLIFSLYMERDLSAWKIEPNFDFFLIIATGIFGSVIRTSVHVKCTRSKGPYYVPLFKPFGIFWATLFGTSFFVNSLHYGSVLGAAIGGVGYYTVSWGQLKETEEKQYPKEERKPIKTFHHQEEEYKVPLLISQEESPV</sequence>
<dbReference type="SUPFAM" id="SSF103481">
    <property type="entry name" value="Multidrug resistance efflux transporter EmrE"/>
    <property type="match status" value="1"/>
</dbReference>
<organism evidence="8 9">
    <name type="scientific">Eruca vesicaria subsp. sativa</name>
    <name type="common">Garden rocket</name>
    <name type="synonym">Eruca sativa</name>
    <dbReference type="NCBI Taxonomy" id="29727"/>
    <lineage>
        <taxon>Eukaryota</taxon>
        <taxon>Viridiplantae</taxon>
        <taxon>Streptophyta</taxon>
        <taxon>Embryophyta</taxon>
        <taxon>Tracheophyta</taxon>
        <taxon>Spermatophyta</taxon>
        <taxon>Magnoliopsida</taxon>
        <taxon>eudicotyledons</taxon>
        <taxon>Gunneridae</taxon>
        <taxon>Pentapetalae</taxon>
        <taxon>rosids</taxon>
        <taxon>malvids</taxon>
        <taxon>Brassicales</taxon>
        <taxon>Brassicaceae</taxon>
        <taxon>Brassiceae</taxon>
        <taxon>Eruca</taxon>
    </lineage>
</organism>
<comment type="similarity">
    <text evidence="2 6">Belongs to the drug/metabolite transporter (DMT) superfamily. Plant drug/metabolite exporter (P-DME) (TC 2.A.7.4) family.</text>
</comment>
<keyword evidence="5 6" id="KW-0472">Membrane</keyword>
<dbReference type="InterPro" id="IPR000620">
    <property type="entry name" value="EamA_dom"/>
</dbReference>
<evidence type="ECO:0000313" key="9">
    <source>
        <dbReference type="Proteomes" id="UP001642260"/>
    </source>
</evidence>
<feature type="transmembrane region" description="Helical" evidence="6">
    <location>
        <begin position="73"/>
        <end position="92"/>
    </location>
</feature>
<dbReference type="EMBL" id="CAKOAT010135154">
    <property type="protein sequence ID" value="CAH8337457.1"/>
    <property type="molecule type" value="Genomic_DNA"/>
</dbReference>
<comment type="subcellular location">
    <subcellularLocation>
        <location evidence="1 6">Membrane</location>
        <topology evidence="1 6">Multi-pass membrane protein</topology>
    </subcellularLocation>
</comment>
<dbReference type="InterPro" id="IPR037185">
    <property type="entry name" value="EmrE-like"/>
</dbReference>
<name>A0ABC8JT23_ERUVS</name>
<keyword evidence="9" id="KW-1185">Reference proteome</keyword>
<feature type="transmembrane region" description="Helical" evidence="6">
    <location>
        <begin position="191"/>
        <end position="210"/>
    </location>
</feature>
<dbReference type="PANTHER" id="PTHR31218">
    <property type="entry name" value="WAT1-RELATED PROTEIN"/>
    <property type="match status" value="1"/>
</dbReference>
<evidence type="ECO:0000256" key="4">
    <source>
        <dbReference type="ARBA" id="ARBA00022989"/>
    </source>
</evidence>
<dbReference type="Proteomes" id="UP001642260">
    <property type="component" value="Unassembled WGS sequence"/>
</dbReference>
<evidence type="ECO:0000259" key="7">
    <source>
        <dbReference type="Pfam" id="PF00892"/>
    </source>
</evidence>
<feature type="transmembrane region" description="Helical" evidence="6">
    <location>
        <begin position="104"/>
        <end position="126"/>
    </location>
</feature>
<comment type="caution">
    <text evidence="8">The sequence shown here is derived from an EMBL/GenBank/DDBJ whole genome shotgun (WGS) entry which is preliminary data.</text>
</comment>
<evidence type="ECO:0000256" key="5">
    <source>
        <dbReference type="ARBA" id="ARBA00023136"/>
    </source>
</evidence>
<evidence type="ECO:0000256" key="2">
    <source>
        <dbReference type="ARBA" id="ARBA00007635"/>
    </source>
</evidence>
<feature type="transmembrane region" description="Helical" evidence="6">
    <location>
        <begin position="256"/>
        <end position="276"/>
    </location>
</feature>
<feature type="transmembrane region" description="Helical" evidence="6">
    <location>
        <begin position="314"/>
        <end position="335"/>
    </location>
</feature>
<evidence type="ECO:0000256" key="1">
    <source>
        <dbReference type="ARBA" id="ARBA00004141"/>
    </source>
</evidence>